<protein>
    <submittedName>
        <fullName evidence="1">Uncharacterized protein</fullName>
    </submittedName>
</protein>
<gene>
    <name evidence="1" type="ORF">HHUSO_G9604</name>
</gene>
<keyword evidence="2" id="KW-1185">Reference proteome</keyword>
<dbReference type="Proteomes" id="UP001369086">
    <property type="component" value="Unassembled WGS sequence"/>
</dbReference>
<sequence>MGFGCAADLAPRTARIDLARVFGKGCIEAELRSLIFSSNRGQYQDWMRYSLTQVSNKQTNKQTNKHLIKLHALSPY</sequence>
<comment type="caution">
    <text evidence="1">The sequence shown here is derived from an EMBL/GenBank/DDBJ whole genome shotgun (WGS) entry which is preliminary data.</text>
</comment>
<evidence type="ECO:0000313" key="1">
    <source>
        <dbReference type="EMBL" id="KAK6488227.1"/>
    </source>
</evidence>
<name>A0ABR0ZTU6_HUSHU</name>
<organism evidence="1 2">
    <name type="scientific">Huso huso</name>
    <name type="common">Beluga</name>
    <name type="synonym">Acipenser huso</name>
    <dbReference type="NCBI Taxonomy" id="61971"/>
    <lineage>
        <taxon>Eukaryota</taxon>
        <taxon>Metazoa</taxon>
        <taxon>Chordata</taxon>
        <taxon>Craniata</taxon>
        <taxon>Vertebrata</taxon>
        <taxon>Euteleostomi</taxon>
        <taxon>Actinopterygii</taxon>
        <taxon>Chondrostei</taxon>
        <taxon>Acipenseriformes</taxon>
        <taxon>Acipenseridae</taxon>
        <taxon>Huso</taxon>
    </lineage>
</organism>
<evidence type="ECO:0000313" key="2">
    <source>
        <dbReference type="Proteomes" id="UP001369086"/>
    </source>
</evidence>
<proteinExistence type="predicted"/>
<dbReference type="EMBL" id="JAHFZB010000007">
    <property type="protein sequence ID" value="KAK6488227.1"/>
    <property type="molecule type" value="Genomic_DNA"/>
</dbReference>
<accession>A0ABR0ZTU6</accession>
<reference evidence="1 2" key="1">
    <citation type="submission" date="2021-05" db="EMBL/GenBank/DDBJ databases">
        <authorList>
            <person name="Zahm M."/>
            <person name="Klopp C."/>
            <person name="Cabau C."/>
            <person name="Kuhl H."/>
            <person name="Suciu R."/>
            <person name="Ciorpac M."/>
            <person name="Holostenco D."/>
            <person name="Gessner J."/>
            <person name="Wuertz S."/>
            <person name="Hohne C."/>
            <person name="Stock M."/>
            <person name="Gislard M."/>
            <person name="Lluch J."/>
            <person name="Milhes M."/>
            <person name="Lampietro C."/>
            <person name="Lopez Roques C."/>
            <person name="Donnadieu C."/>
            <person name="Du K."/>
            <person name="Schartl M."/>
            <person name="Guiguen Y."/>
        </authorList>
    </citation>
    <scope>NUCLEOTIDE SEQUENCE [LARGE SCALE GENOMIC DNA]</scope>
    <source>
        <strain evidence="1">Hh-F2</strain>
        <tissue evidence="1">Blood</tissue>
    </source>
</reference>